<gene>
    <name evidence="1" type="ORF">SAMN05421647_102326</name>
</gene>
<dbReference type="eggNOG" id="COG3199">
    <property type="taxonomic scope" value="Bacteria"/>
</dbReference>
<dbReference type="PANTHER" id="PTHR40697">
    <property type="entry name" value="ACETOIN CATABOLISM PROTEIN X"/>
    <property type="match status" value="1"/>
</dbReference>
<keyword evidence="1" id="KW-0808">Transferase</keyword>
<proteinExistence type="predicted"/>
<dbReference type="STRING" id="49186.SAMN05421647_102326"/>
<dbReference type="InterPro" id="IPR039065">
    <property type="entry name" value="AcoX-like"/>
</dbReference>
<dbReference type="EMBL" id="FTMN01000002">
    <property type="protein sequence ID" value="SIQ12647.1"/>
    <property type="molecule type" value="Genomic_DNA"/>
</dbReference>
<dbReference type="RefSeq" id="WP_076461728.1">
    <property type="nucleotide sequence ID" value="NZ_FTMN01000002.1"/>
</dbReference>
<dbReference type="GO" id="GO:0005524">
    <property type="term" value="F:ATP binding"/>
    <property type="evidence" value="ECO:0007669"/>
    <property type="project" value="UniProtKB-ARBA"/>
</dbReference>
<dbReference type="InterPro" id="IPR016064">
    <property type="entry name" value="NAD/diacylglycerol_kinase_sf"/>
</dbReference>
<dbReference type="GO" id="GO:0003951">
    <property type="term" value="F:NAD+ kinase activity"/>
    <property type="evidence" value="ECO:0007669"/>
    <property type="project" value="InterPro"/>
</dbReference>
<organism evidence="1 2">
    <name type="scientific">Marinobacterium stanieri</name>
    <dbReference type="NCBI Taxonomy" id="49186"/>
    <lineage>
        <taxon>Bacteria</taxon>
        <taxon>Pseudomonadati</taxon>
        <taxon>Pseudomonadota</taxon>
        <taxon>Gammaproteobacteria</taxon>
        <taxon>Oceanospirillales</taxon>
        <taxon>Oceanospirillaceae</taxon>
        <taxon>Marinobacterium</taxon>
    </lineage>
</organism>
<dbReference type="GO" id="GO:0051287">
    <property type="term" value="F:NAD binding"/>
    <property type="evidence" value="ECO:0007669"/>
    <property type="project" value="UniProtKB-ARBA"/>
</dbReference>
<name>A0A1N6Q7X8_9GAMM</name>
<keyword evidence="1" id="KW-0418">Kinase</keyword>
<dbReference type="Pfam" id="PF20143">
    <property type="entry name" value="NAD_kinase_C"/>
    <property type="match status" value="1"/>
</dbReference>
<evidence type="ECO:0000313" key="2">
    <source>
        <dbReference type="Proteomes" id="UP000186895"/>
    </source>
</evidence>
<reference evidence="2" key="1">
    <citation type="submission" date="2017-01" db="EMBL/GenBank/DDBJ databases">
        <authorList>
            <person name="Varghese N."/>
            <person name="Submissions S."/>
        </authorList>
    </citation>
    <scope>NUCLEOTIDE SEQUENCE [LARGE SCALE GENOMIC DNA]</scope>
    <source>
        <strain evidence="2">DSM 7027</strain>
    </source>
</reference>
<dbReference type="InterPro" id="IPR002504">
    <property type="entry name" value="NADK"/>
</dbReference>
<dbReference type="InterPro" id="IPR017438">
    <property type="entry name" value="ATP-NAD_kinase_N"/>
</dbReference>
<dbReference type="GO" id="GO:0006741">
    <property type="term" value="P:NADP+ biosynthetic process"/>
    <property type="evidence" value="ECO:0007669"/>
    <property type="project" value="InterPro"/>
</dbReference>
<dbReference type="Gene3D" id="3.40.50.10330">
    <property type="entry name" value="Probable inorganic polyphosphate/atp-NAD kinase, domain 1"/>
    <property type="match status" value="1"/>
</dbReference>
<sequence length="371" mass="39183">MSFRLGLIINPYAGLGGSVALKGSDGADVAAQALALGAEPRAEKRTRTALEALQGLDVCIKTWAGPMGAFLAHELGFATEVLGAPASDPSTAKDTLAAARQLKTAGVDLILFAGGDGTARNICEAVEDSIPVLGVPAGVKIHSGVYALTPQAAGELLTLLVKGELVSLANEEVRDLDENAYREGRVSARFFGEMCVPAEHQYIQHVKNASNREEEVLVLDEIAAGFVEQMDPDIYYLMGSGSTVAAIMEELGLENSLLGVDVIHDGELIASDCTAAELLALTEGKPTRIVITLIGGQGHIIGRGNQQLSAELLRRVGRENLYVVATRTKLNALEGRPLIVDSGDPELDVELSGLMPVNTGYRDAVLYRVGR</sequence>
<dbReference type="Proteomes" id="UP000186895">
    <property type="component" value="Unassembled WGS sequence"/>
</dbReference>
<dbReference type="PANTHER" id="PTHR40697:SF2">
    <property type="entry name" value="ATP-NAD KINASE-RELATED"/>
    <property type="match status" value="1"/>
</dbReference>
<dbReference type="AlphaFoldDB" id="A0A1N6Q7X8"/>
<protein>
    <submittedName>
        <fullName evidence="1">Predicted polyphosphate-or ATP-dependent NAD kinase</fullName>
    </submittedName>
</protein>
<dbReference type="Pfam" id="PF01513">
    <property type="entry name" value="NAD_kinase"/>
    <property type="match status" value="1"/>
</dbReference>
<accession>A0A1N6Q7X8</accession>
<dbReference type="SUPFAM" id="SSF111331">
    <property type="entry name" value="NAD kinase/diacylglycerol kinase-like"/>
    <property type="match status" value="1"/>
</dbReference>
<dbReference type="InterPro" id="IPR011386">
    <property type="entry name" value="Put_ATP-NAD_kin"/>
</dbReference>
<keyword evidence="2" id="KW-1185">Reference proteome</keyword>
<evidence type="ECO:0000313" key="1">
    <source>
        <dbReference type="EMBL" id="SIQ12647.1"/>
    </source>
</evidence>
<dbReference type="PIRSF" id="PIRSF016907">
    <property type="entry name" value="Kin_ATP-NAD"/>
    <property type="match status" value="1"/>
</dbReference>